<evidence type="ECO:0000313" key="3">
    <source>
        <dbReference type="EMBL" id="CAE8593850.1"/>
    </source>
</evidence>
<organism evidence="3 4">
    <name type="scientific">Polarella glacialis</name>
    <name type="common">Dinoflagellate</name>
    <dbReference type="NCBI Taxonomy" id="89957"/>
    <lineage>
        <taxon>Eukaryota</taxon>
        <taxon>Sar</taxon>
        <taxon>Alveolata</taxon>
        <taxon>Dinophyceae</taxon>
        <taxon>Suessiales</taxon>
        <taxon>Suessiaceae</taxon>
        <taxon>Polarella</taxon>
    </lineage>
</organism>
<feature type="non-terminal residue" evidence="3">
    <location>
        <position position="78"/>
    </location>
</feature>
<dbReference type="Proteomes" id="UP000654075">
    <property type="component" value="Unassembled WGS sequence"/>
</dbReference>
<feature type="region of interest" description="Disordered" evidence="1">
    <location>
        <begin position="1"/>
        <end position="44"/>
    </location>
</feature>
<sequence>ARAPGSGCPASRRTAWVPAKEGAAARARPRKRRASSGASGEAGAQRVSWALLLLLPLLWTTWTTWVVMHEPLQRPRCS</sequence>
<evidence type="ECO:0000313" key="4">
    <source>
        <dbReference type="Proteomes" id="UP000654075"/>
    </source>
</evidence>
<keyword evidence="4" id="KW-1185">Reference proteome</keyword>
<evidence type="ECO:0000256" key="2">
    <source>
        <dbReference type="SAM" id="Phobius"/>
    </source>
</evidence>
<reference evidence="3" key="1">
    <citation type="submission" date="2021-02" db="EMBL/GenBank/DDBJ databases">
        <authorList>
            <person name="Dougan E. K."/>
            <person name="Rhodes N."/>
            <person name="Thang M."/>
            <person name="Chan C."/>
        </authorList>
    </citation>
    <scope>NUCLEOTIDE SEQUENCE</scope>
</reference>
<name>A0A813E1Y5_POLGL</name>
<dbReference type="EMBL" id="CAJNNV010006627">
    <property type="protein sequence ID" value="CAE8593850.1"/>
    <property type="molecule type" value="Genomic_DNA"/>
</dbReference>
<accession>A0A813E1Y5</accession>
<feature type="non-terminal residue" evidence="3">
    <location>
        <position position="1"/>
    </location>
</feature>
<gene>
    <name evidence="3" type="ORF">PGLA1383_LOCUS12435</name>
</gene>
<dbReference type="AlphaFoldDB" id="A0A813E1Y5"/>
<keyword evidence="2" id="KW-0812">Transmembrane</keyword>
<comment type="caution">
    <text evidence="3">The sequence shown here is derived from an EMBL/GenBank/DDBJ whole genome shotgun (WGS) entry which is preliminary data.</text>
</comment>
<proteinExistence type="predicted"/>
<keyword evidence="2" id="KW-0472">Membrane</keyword>
<evidence type="ECO:0000256" key="1">
    <source>
        <dbReference type="SAM" id="MobiDB-lite"/>
    </source>
</evidence>
<keyword evidence="2" id="KW-1133">Transmembrane helix</keyword>
<feature type="compositionally biased region" description="Low complexity" evidence="1">
    <location>
        <begin position="35"/>
        <end position="44"/>
    </location>
</feature>
<protein>
    <submittedName>
        <fullName evidence="3">Uncharacterized protein</fullName>
    </submittedName>
</protein>
<feature type="transmembrane region" description="Helical" evidence="2">
    <location>
        <begin position="47"/>
        <end position="68"/>
    </location>
</feature>